<dbReference type="PANTHER" id="PTHR33446">
    <property type="entry name" value="PROTEIN TONB-RELATED"/>
    <property type="match status" value="1"/>
</dbReference>
<dbReference type="EMBL" id="JALJEJ010000013">
    <property type="protein sequence ID" value="MCJ8211847.1"/>
    <property type="molecule type" value="Genomic_DNA"/>
</dbReference>
<evidence type="ECO:0000256" key="3">
    <source>
        <dbReference type="ARBA" id="ARBA00022448"/>
    </source>
</evidence>
<evidence type="ECO:0000256" key="1">
    <source>
        <dbReference type="ARBA" id="ARBA00004383"/>
    </source>
</evidence>
<name>A0A9X2BD89_9SPHI</name>
<keyword evidence="7" id="KW-0653">Protein transport</keyword>
<dbReference type="InterPro" id="IPR051045">
    <property type="entry name" value="TonB-dependent_transducer"/>
</dbReference>
<evidence type="ECO:0000313" key="14">
    <source>
        <dbReference type="Proteomes" id="UP001139450"/>
    </source>
</evidence>
<keyword evidence="3" id="KW-0813">Transport</keyword>
<evidence type="ECO:0000256" key="6">
    <source>
        <dbReference type="ARBA" id="ARBA00022692"/>
    </source>
</evidence>
<keyword evidence="9 11" id="KW-0472">Membrane</keyword>
<dbReference type="GO" id="GO:0098797">
    <property type="term" value="C:plasma membrane protein complex"/>
    <property type="evidence" value="ECO:0007669"/>
    <property type="project" value="TreeGrafter"/>
</dbReference>
<comment type="subcellular location">
    <subcellularLocation>
        <location evidence="1">Cell inner membrane</location>
        <topology evidence="1">Single-pass membrane protein</topology>
        <orientation evidence="1">Periplasmic side</orientation>
    </subcellularLocation>
</comment>
<sequence>MLIPKFDLYKAEWLDLVFQNRNKAYGAYELRKHHGNDTFKAISIVVGAFLAAGITVTIIAHQQKTDLTYKPDDTVVVNIKPVPKTIVEPPVQPPPAHKIQQSKSLAPVKTVAIPTHITTSPVETNPPTQIEIQTSAIGSKPLEGTGGVVNAPVTTTEQGTGTGIGEGTEQGNNEPLKYADVAPEPAGGIAGWTKFLQRNLRYPNTEEQGRVFLSFVVERDGSLTDIKVLKGVSAEIDAEAIRVLKIAPKWKPGMQSGKPVRVSFTIPIVFQITN</sequence>
<reference evidence="13" key="1">
    <citation type="submission" date="2022-04" db="EMBL/GenBank/DDBJ databases">
        <title>Mucilaginibacter sp. RS28 isolated from freshwater.</title>
        <authorList>
            <person name="Ko S.-R."/>
        </authorList>
    </citation>
    <scope>NUCLEOTIDE SEQUENCE</scope>
    <source>
        <strain evidence="13">RS28</strain>
    </source>
</reference>
<protein>
    <submittedName>
        <fullName evidence="13">TonB family protein</fullName>
    </submittedName>
</protein>
<dbReference type="AlphaFoldDB" id="A0A9X2BD89"/>
<feature type="transmembrane region" description="Helical" evidence="11">
    <location>
        <begin position="41"/>
        <end position="60"/>
    </location>
</feature>
<accession>A0A9X2BD89</accession>
<comment type="similarity">
    <text evidence="2">Belongs to the TonB family.</text>
</comment>
<evidence type="ECO:0000313" key="13">
    <source>
        <dbReference type="EMBL" id="MCJ8211847.1"/>
    </source>
</evidence>
<dbReference type="Proteomes" id="UP001139450">
    <property type="component" value="Unassembled WGS sequence"/>
</dbReference>
<evidence type="ECO:0000256" key="10">
    <source>
        <dbReference type="SAM" id="MobiDB-lite"/>
    </source>
</evidence>
<keyword evidence="6 11" id="KW-0812">Transmembrane</keyword>
<evidence type="ECO:0000256" key="2">
    <source>
        <dbReference type="ARBA" id="ARBA00006555"/>
    </source>
</evidence>
<dbReference type="GO" id="GO:0015031">
    <property type="term" value="P:protein transport"/>
    <property type="evidence" value="ECO:0007669"/>
    <property type="project" value="UniProtKB-KW"/>
</dbReference>
<dbReference type="GO" id="GO:0055085">
    <property type="term" value="P:transmembrane transport"/>
    <property type="evidence" value="ECO:0007669"/>
    <property type="project" value="InterPro"/>
</dbReference>
<dbReference type="PROSITE" id="PS52015">
    <property type="entry name" value="TONB_CTD"/>
    <property type="match status" value="1"/>
</dbReference>
<feature type="domain" description="TonB C-terminal" evidence="12">
    <location>
        <begin position="183"/>
        <end position="274"/>
    </location>
</feature>
<feature type="region of interest" description="Disordered" evidence="10">
    <location>
        <begin position="141"/>
        <end position="174"/>
    </location>
</feature>
<dbReference type="PANTHER" id="PTHR33446:SF2">
    <property type="entry name" value="PROTEIN TONB"/>
    <property type="match status" value="1"/>
</dbReference>
<evidence type="ECO:0000259" key="12">
    <source>
        <dbReference type="PROSITE" id="PS52015"/>
    </source>
</evidence>
<evidence type="ECO:0000256" key="4">
    <source>
        <dbReference type="ARBA" id="ARBA00022475"/>
    </source>
</evidence>
<evidence type="ECO:0000256" key="9">
    <source>
        <dbReference type="ARBA" id="ARBA00023136"/>
    </source>
</evidence>
<comment type="caution">
    <text evidence="13">The sequence shown here is derived from an EMBL/GenBank/DDBJ whole genome shotgun (WGS) entry which is preliminary data.</text>
</comment>
<evidence type="ECO:0000256" key="5">
    <source>
        <dbReference type="ARBA" id="ARBA00022519"/>
    </source>
</evidence>
<dbReference type="GO" id="GO:0031992">
    <property type="term" value="F:energy transducer activity"/>
    <property type="evidence" value="ECO:0007669"/>
    <property type="project" value="TreeGrafter"/>
</dbReference>
<dbReference type="Gene3D" id="3.30.1150.10">
    <property type="match status" value="1"/>
</dbReference>
<gene>
    <name evidence="13" type="ORF">MUY27_19160</name>
</gene>
<dbReference type="InterPro" id="IPR006260">
    <property type="entry name" value="TonB/TolA_C"/>
</dbReference>
<evidence type="ECO:0000256" key="8">
    <source>
        <dbReference type="ARBA" id="ARBA00022989"/>
    </source>
</evidence>
<evidence type="ECO:0000256" key="11">
    <source>
        <dbReference type="SAM" id="Phobius"/>
    </source>
</evidence>
<proteinExistence type="inferred from homology"/>
<dbReference type="Pfam" id="PF03544">
    <property type="entry name" value="TonB_C"/>
    <property type="match status" value="1"/>
</dbReference>
<dbReference type="InterPro" id="IPR037682">
    <property type="entry name" value="TonB_C"/>
</dbReference>
<keyword evidence="14" id="KW-1185">Reference proteome</keyword>
<keyword evidence="5" id="KW-0997">Cell inner membrane</keyword>
<dbReference type="NCBIfam" id="TIGR01352">
    <property type="entry name" value="tonB_Cterm"/>
    <property type="match status" value="1"/>
</dbReference>
<evidence type="ECO:0000256" key="7">
    <source>
        <dbReference type="ARBA" id="ARBA00022927"/>
    </source>
</evidence>
<dbReference type="RefSeq" id="WP_245132832.1">
    <property type="nucleotide sequence ID" value="NZ_JALJEJ010000013.1"/>
</dbReference>
<keyword evidence="8 11" id="KW-1133">Transmembrane helix</keyword>
<keyword evidence="4" id="KW-1003">Cell membrane</keyword>
<organism evidence="13 14">
    <name type="scientific">Mucilaginibacter straminoryzae</name>
    <dbReference type="NCBI Taxonomy" id="2932774"/>
    <lineage>
        <taxon>Bacteria</taxon>
        <taxon>Pseudomonadati</taxon>
        <taxon>Bacteroidota</taxon>
        <taxon>Sphingobacteriia</taxon>
        <taxon>Sphingobacteriales</taxon>
        <taxon>Sphingobacteriaceae</taxon>
        <taxon>Mucilaginibacter</taxon>
    </lineage>
</organism>
<dbReference type="SUPFAM" id="SSF74653">
    <property type="entry name" value="TolA/TonB C-terminal domain"/>
    <property type="match status" value="1"/>
</dbReference>